<sequence length="82" mass="9213">MTPQVVISRGSVTWYIELALAISHLLASTPAFLTERVNIVVNYDRPPDLYIYLNHVGRAGRFGAEGFATDLDVIQLLYIQFT</sequence>
<dbReference type="InterPro" id="IPR027417">
    <property type="entry name" value="P-loop_NTPase"/>
</dbReference>
<comment type="caution">
    <text evidence="1">The sequence shown here is derived from an EMBL/GenBank/DDBJ whole genome shotgun (WGS) entry which is preliminary data.</text>
</comment>
<keyword evidence="2" id="KW-1185">Reference proteome</keyword>
<evidence type="ECO:0000313" key="2">
    <source>
        <dbReference type="Proteomes" id="UP000807342"/>
    </source>
</evidence>
<dbReference type="Gene3D" id="3.40.50.300">
    <property type="entry name" value="P-loop containing nucleotide triphosphate hydrolases"/>
    <property type="match status" value="1"/>
</dbReference>
<dbReference type="SUPFAM" id="SSF52540">
    <property type="entry name" value="P-loop containing nucleoside triphosphate hydrolases"/>
    <property type="match status" value="1"/>
</dbReference>
<evidence type="ECO:0008006" key="3">
    <source>
        <dbReference type="Google" id="ProtNLM"/>
    </source>
</evidence>
<reference evidence="1" key="1">
    <citation type="submission" date="2020-11" db="EMBL/GenBank/DDBJ databases">
        <authorList>
            <consortium name="DOE Joint Genome Institute"/>
            <person name="Ahrendt S."/>
            <person name="Riley R."/>
            <person name="Andreopoulos W."/>
            <person name="Labutti K."/>
            <person name="Pangilinan J."/>
            <person name="Ruiz-Duenas F.J."/>
            <person name="Barrasa J.M."/>
            <person name="Sanchez-Garcia M."/>
            <person name="Camarero S."/>
            <person name="Miyauchi S."/>
            <person name="Serrano A."/>
            <person name="Linde D."/>
            <person name="Babiker R."/>
            <person name="Drula E."/>
            <person name="Ayuso-Fernandez I."/>
            <person name="Pacheco R."/>
            <person name="Padilla G."/>
            <person name="Ferreira P."/>
            <person name="Barriuso J."/>
            <person name="Kellner H."/>
            <person name="Castanera R."/>
            <person name="Alfaro M."/>
            <person name="Ramirez L."/>
            <person name="Pisabarro A.G."/>
            <person name="Kuo A."/>
            <person name="Tritt A."/>
            <person name="Lipzen A."/>
            <person name="He G."/>
            <person name="Yan M."/>
            <person name="Ng V."/>
            <person name="Cullen D."/>
            <person name="Martin F."/>
            <person name="Rosso M.-N."/>
            <person name="Henrissat B."/>
            <person name="Hibbett D."/>
            <person name="Martinez A.T."/>
            <person name="Grigoriev I.V."/>
        </authorList>
    </citation>
    <scope>NUCLEOTIDE SEQUENCE</scope>
    <source>
        <strain evidence="1">MF-IS2</strain>
    </source>
</reference>
<evidence type="ECO:0000313" key="1">
    <source>
        <dbReference type="EMBL" id="KAF9439983.1"/>
    </source>
</evidence>
<dbReference type="EMBL" id="MU153051">
    <property type="protein sequence ID" value="KAF9439983.1"/>
    <property type="molecule type" value="Genomic_DNA"/>
</dbReference>
<gene>
    <name evidence="1" type="ORF">P691DRAFT_780166</name>
</gene>
<proteinExistence type="predicted"/>
<dbReference type="AlphaFoldDB" id="A0A9P5WW63"/>
<organism evidence="1 2">
    <name type="scientific">Macrolepiota fuliginosa MF-IS2</name>
    <dbReference type="NCBI Taxonomy" id="1400762"/>
    <lineage>
        <taxon>Eukaryota</taxon>
        <taxon>Fungi</taxon>
        <taxon>Dikarya</taxon>
        <taxon>Basidiomycota</taxon>
        <taxon>Agaricomycotina</taxon>
        <taxon>Agaricomycetes</taxon>
        <taxon>Agaricomycetidae</taxon>
        <taxon>Agaricales</taxon>
        <taxon>Agaricineae</taxon>
        <taxon>Agaricaceae</taxon>
        <taxon>Macrolepiota</taxon>
    </lineage>
</organism>
<name>A0A9P5WW63_9AGAR</name>
<dbReference type="Proteomes" id="UP000807342">
    <property type="component" value="Unassembled WGS sequence"/>
</dbReference>
<protein>
    <recommendedName>
        <fullName evidence="3">Helicase C-terminal domain-containing protein</fullName>
    </recommendedName>
</protein>
<accession>A0A9P5WW63</accession>